<dbReference type="PANTHER" id="PTHR43179">
    <property type="entry name" value="RHAMNOSYLTRANSFERASE WBBL"/>
    <property type="match status" value="1"/>
</dbReference>
<dbReference type="InterPro" id="IPR001173">
    <property type="entry name" value="Glyco_trans_2-like"/>
</dbReference>
<evidence type="ECO:0000259" key="4">
    <source>
        <dbReference type="Pfam" id="PF00535"/>
    </source>
</evidence>
<reference evidence="5 6" key="1">
    <citation type="journal article" date="2005" name="DNA Res.">
        <title>Complete genome sequence of the facultative anaerobic magnetotactic bacterium Magnetospirillum sp. strain AMB-1.</title>
        <authorList>
            <person name="Matsunaga T."/>
            <person name="Okamura Y."/>
            <person name="Fukuda Y."/>
            <person name="Wahyudi A.T."/>
            <person name="Murase Y."/>
            <person name="Takeyama H."/>
        </authorList>
    </citation>
    <scope>NUCLEOTIDE SEQUENCE [LARGE SCALE GENOMIC DNA]</scope>
    <source>
        <strain evidence="6">ATCC 700264 / AMB-1</strain>
    </source>
</reference>
<evidence type="ECO:0000313" key="6">
    <source>
        <dbReference type="Proteomes" id="UP000007058"/>
    </source>
</evidence>
<dbReference type="PANTHER" id="PTHR43179:SF12">
    <property type="entry name" value="GALACTOFURANOSYLTRANSFERASE GLFT2"/>
    <property type="match status" value="1"/>
</dbReference>
<keyword evidence="6" id="KW-1185">Reference proteome</keyword>
<evidence type="ECO:0000256" key="2">
    <source>
        <dbReference type="ARBA" id="ARBA00022676"/>
    </source>
</evidence>
<dbReference type="InterPro" id="IPR029044">
    <property type="entry name" value="Nucleotide-diphossugar_trans"/>
</dbReference>
<feature type="domain" description="Glycosyltransferase 2-like" evidence="4">
    <location>
        <begin position="39"/>
        <end position="153"/>
    </location>
</feature>
<dbReference type="RefSeq" id="WP_011383487.1">
    <property type="nucleotide sequence ID" value="NC_007626.1"/>
</dbReference>
<dbReference type="HOGENOM" id="CLU_023845_4_0_5"/>
<comment type="similarity">
    <text evidence="1">Belongs to the glycosyltransferase 2 family.</text>
</comment>
<dbReference type="Pfam" id="PF00535">
    <property type="entry name" value="Glycos_transf_2"/>
    <property type="match status" value="1"/>
</dbReference>
<dbReference type="EMBL" id="AP007255">
    <property type="protein sequence ID" value="BAE49878.1"/>
    <property type="molecule type" value="Genomic_DNA"/>
</dbReference>
<protein>
    <submittedName>
        <fullName evidence="5">Predicted glycosyltransferase</fullName>
    </submittedName>
</protein>
<sequence length="359" mass="39397">MLMNPPPADSRLRPRRPFLLPDVGPRRVKPPASIQPAVSVLIVTYNSAAHIRQCLECLREQTYEDFEVLVVDCASADGSHGVAVKAADGDTRFHFLPQGRNLGFAAGNNLAARAARGRWLACLNPDAFAEPDWLQQLMDATIRYPFADMFGSTQFDAGNPALLDGCGDLYHAVGLAWRAGHGGPISSLPRDREVFSPCAAASLYRADGFNSLGGFDERFFCFMEDVDLAFRWRLTGGRCIQVRNAAVHHVGGASAGRTSAFARYHGLRNALWCFAKNMPTPLLACLLLPHLALLAALVARDIRRGQGKAAVRAVRDGLLGLRAVLADRAVVQRRRTLAVIDLSRKFTWSLRALWRREAP</sequence>
<organism evidence="5 6">
    <name type="scientific">Paramagnetospirillum magneticum (strain ATCC 700264 / AMB-1)</name>
    <name type="common">Magnetospirillum magneticum</name>
    <dbReference type="NCBI Taxonomy" id="342108"/>
    <lineage>
        <taxon>Bacteria</taxon>
        <taxon>Pseudomonadati</taxon>
        <taxon>Pseudomonadota</taxon>
        <taxon>Alphaproteobacteria</taxon>
        <taxon>Rhodospirillales</taxon>
        <taxon>Magnetospirillaceae</taxon>
        <taxon>Paramagnetospirillum</taxon>
    </lineage>
</organism>
<dbReference type="CAZy" id="GT2">
    <property type="family name" value="Glycosyltransferase Family 2"/>
</dbReference>
<evidence type="ECO:0000256" key="3">
    <source>
        <dbReference type="ARBA" id="ARBA00022679"/>
    </source>
</evidence>
<dbReference type="AlphaFoldDB" id="Q2W8E7"/>
<name>Q2W8E7_PARM1</name>
<proteinExistence type="inferred from homology"/>
<dbReference type="Proteomes" id="UP000007058">
    <property type="component" value="Chromosome"/>
</dbReference>
<accession>Q2W8E7</accession>
<dbReference type="STRING" id="342108.amb1074"/>
<dbReference type="Gene3D" id="3.90.550.10">
    <property type="entry name" value="Spore Coat Polysaccharide Biosynthesis Protein SpsA, Chain A"/>
    <property type="match status" value="1"/>
</dbReference>
<evidence type="ECO:0000313" key="5">
    <source>
        <dbReference type="EMBL" id="BAE49878.1"/>
    </source>
</evidence>
<keyword evidence="2" id="KW-0328">Glycosyltransferase</keyword>
<keyword evidence="3" id="KW-0808">Transferase</keyword>
<dbReference type="CDD" id="cd04186">
    <property type="entry name" value="GT_2_like_c"/>
    <property type="match status" value="1"/>
</dbReference>
<dbReference type="GO" id="GO:0016757">
    <property type="term" value="F:glycosyltransferase activity"/>
    <property type="evidence" value="ECO:0007669"/>
    <property type="project" value="UniProtKB-KW"/>
</dbReference>
<dbReference type="OrthoDB" id="9783791at2"/>
<dbReference type="KEGG" id="mag:amb1074"/>
<evidence type="ECO:0000256" key="1">
    <source>
        <dbReference type="ARBA" id="ARBA00006739"/>
    </source>
</evidence>
<gene>
    <name evidence="5" type="ordered locus">amb1074</name>
</gene>
<dbReference type="SUPFAM" id="SSF53448">
    <property type="entry name" value="Nucleotide-diphospho-sugar transferases"/>
    <property type="match status" value="1"/>
</dbReference>